<accession>A0A8C1SGQ3</accession>
<feature type="domain" description="Reverse transcriptase" evidence="14">
    <location>
        <begin position="511"/>
        <end position="690"/>
    </location>
</feature>
<dbReference type="Pfam" id="PF17919">
    <property type="entry name" value="RT_RNaseH_2"/>
    <property type="match status" value="1"/>
</dbReference>
<proteinExistence type="inferred from homology"/>
<dbReference type="Pfam" id="PF08284">
    <property type="entry name" value="RVP_2"/>
    <property type="match status" value="1"/>
</dbReference>
<keyword evidence="8" id="KW-0255">Endonuclease</keyword>
<feature type="domain" description="CCHC-type" evidence="13">
    <location>
        <begin position="249"/>
        <end position="263"/>
    </location>
</feature>
<keyword evidence="6" id="KW-0540">Nuclease</keyword>
<dbReference type="InterPro" id="IPR005162">
    <property type="entry name" value="Retrotrans_gag_dom"/>
</dbReference>
<evidence type="ECO:0000256" key="11">
    <source>
        <dbReference type="PROSITE-ProRule" id="PRU00047"/>
    </source>
</evidence>
<keyword evidence="8" id="KW-0378">Hydrolase</keyword>
<dbReference type="GO" id="GO:0006508">
    <property type="term" value="P:proteolysis"/>
    <property type="evidence" value="ECO:0007669"/>
    <property type="project" value="UniProtKB-KW"/>
</dbReference>
<evidence type="ECO:0000256" key="5">
    <source>
        <dbReference type="ARBA" id="ARBA00022695"/>
    </source>
</evidence>
<dbReference type="PANTHER" id="PTHR37984">
    <property type="entry name" value="PROTEIN CBG26694"/>
    <property type="match status" value="1"/>
</dbReference>
<dbReference type="InterPro" id="IPR021109">
    <property type="entry name" value="Peptidase_aspartic_dom_sf"/>
</dbReference>
<dbReference type="SUPFAM" id="SSF56672">
    <property type="entry name" value="DNA/RNA polymerases"/>
    <property type="match status" value="1"/>
</dbReference>
<evidence type="ECO:0000256" key="7">
    <source>
        <dbReference type="ARBA" id="ARBA00022750"/>
    </source>
</evidence>
<comment type="similarity">
    <text evidence="1">Belongs to the beta type-B retroviral polymerase family. HERV class-II K(HML-2) pol subfamily.</text>
</comment>
<organism evidence="15 16">
    <name type="scientific">Cyprinus carpio</name>
    <name type="common">Common carp</name>
    <dbReference type="NCBI Taxonomy" id="7962"/>
    <lineage>
        <taxon>Eukaryota</taxon>
        <taxon>Metazoa</taxon>
        <taxon>Chordata</taxon>
        <taxon>Craniata</taxon>
        <taxon>Vertebrata</taxon>
        <taxon>Euteleostomi</taxon>
        <taxon>Actinopterygii</taxon>
        <taxon>Neopterygii</taxon>
        <taxon>Teleostei</taxon>
        <taxon>Ostariophysi</taxon>
        <taxon>Cypriniformes</taxon>
        <taxon>Cyprinidae</taxon>
        <taxon>Cyprininae</taxon>
        <taxon>Cyprinus</taxon>
    </lineage>
</organism>
<dbReference type="CDD" id="cd09274">
    <property type="entry name" value="RNase_HI_RT_Ty3"/>
    <property type="match status" value="1"/>
</dbReference>
<keyword evidence="11" id="KW-0862">Zinc</keyword>
<evidence type="ECO:0000256" key="6">
    <source>
        <dbReference type="ARBA" id="ARBA00022722"/>
    </source>
</evidence>
<feature type="region of interest" description="Disordered" evidence="12">
    <location>
        <begin position="1"/>
        <end position="44"/>
    </location>
</feature>
<keyword evidence="4" id="KW-0808">Transferase</keyword>
<evidence type="ECO:0000313" key="16">
    <source>
        <dbReference type="Proteomes" id="UP000694700"/>
    </source>
</evidence>
<dbReference type="SUPFAM" id="SSF57756">
    <property type="entry name" value="Retrovirus zinc finger-like domains"/>
    <property type="match status" value="1"/>
</dbReference>
<evidence type="ECO:0000259" key="13">
    <source>
        <dbReference type="PROSITE" id="PS50158"/>
    </source>
</evidence>
<dbReference type="InterPro" id="IPR001878">
    <property type="entry name" value="Znf_CCHC"/>
</dbReference>
<dbReference type="InterPro" id="IPR043502">
    <property type="entry name" value="DNA/RNA_pol_sf"/>
</dbReference>
<dbReference type="PANTHER" id="PTHR37984:SF5">
    <property type="entry name" value="PROTEIN NYNRIN-LIKE"/>
    <property type="match status" value="1"/>
</dbReference>
<sequence>MQRAVGLEEDPSRVSLPEQAQAGDPPHLHSPSMPASHSPMARPATYTGEAEGCSGFLLQCSLYFEMQVHAFPTDRTKIAYLISLLSGPALQWAQSIWEANGPLTRSWEAFATHFKEVFGLNTSALSIHDQLYCLRQGKLTVSEYALHFRTLAANCGWNETALITCFRQGLNPTIRHQVAVYDDVIGLENFIQRTIRISQRLTACALDQPAAHPLPPTPSINLPAPEPMQIDSYHLTAVERQRRIHNGLCLYCGSEGHLILQCPVRPPRPAVSTIQIPPMISPLSRTPVMIVTRSHSVLAYALIDTGSSGNFISHELLKKLSLPRRRIMKTLEIHTILGKPLGRGQVCHQSPIVSLRIGCLHQEEISFLVLEGSTADIILGRPWMSEHSPQVNWTTGEIMQWGESCSLSCLLPVIKICRQKPSPDDSHSSSHLHLNSTSIESPESSHPTEIPLEYRAFQEVFSKQQATQLPPHRPWDCAIDLLPGATPPKGRIYPLSIPEQKAMDEYIKEALQQRFIRPSTSPAASSFFFVGKKDGGLRPCIDYRELNEQTVKFRYPLPLVPTALEQLRGAKIFTKLDLRSAYNLIRIRRGDEWKTAFITPSGHYEYLVMPYGLSNSPSVFQAFMNEVFREFLHQFVIVYIDDILIFSKSLTEHHHHVCQVLQRLRDHQLFLKLEKCEFHRTTVHFLGYVISPQGIQMDQRKVDTIMNWSQPTTVKDLQRFLGFANFYRRFIHQYSIISSPLTSLLKDRPKSLSWNPAATQAFQQLKNAFCSAPILVHPNPDLPFVVEVDASSTGVGAILSQQQGKPPVLHPCAFYSKKLSLAERNYDIGNRELLAIKMAFEEWRHWLEGAHHQVEVITDHRNLKYLQEAKCLNPRQARWALFFTRFNF</sequence>
<dbReference type="SUPFAM" id="SSF50630">
    <property type="entry name" value="Acid proteases"/>
    <property type="match status" value="1"/>
</dbReference>
<dbReference type="InterPro" id="IPR036875">
    <property type="entry name" value="Znf_CCHC_sf"/>
</dbReference>
<keyword evidence="10" id="KW-0511">Multifunctional enzyme</keyword>
<dbReference type="EC" id="3.1.26.4" evidence="2"/>
<protein>
    <recommendedName>
        <fullName evidence="2">ribonuclease H</fullName>
        <ecNumber evidence="2">3.1.26.4</ecNumber>
    </recommendedName>
</protein>
<dbReference type="InterPro" id="IPR043128">
    <property type="entry name" value="Rev_trsase/Diguanyl_cyclase"/>
</dbReference>
<dbReference type="GO" id="GO:0003677">
    <property type="term" value="F:DNA binding"/>
    <property type="evidence" value="ECO:0007669"/>
    <property type="project" value="UniProtKB-KW"/>
</dbReference>
<dbReference type="Pfam" id="PF00078">
    <property type="entry name" value="RVT_1"/>
    <property type="match status" value="1"/>
</dbReference>
<dbReference type="InterPro" id="IPR050951">
    <property type="entry name" value="Retrovirus_Pol_polyprotein"/>
</dbReference>
<dbReference type="GO" id="GO:0004523">
    <property type="term" value="F:RNA-DNA hybrid ribonuclease activity"/>
    <property type="evidence" value="ECO:0007669"/>
    <property type="project" value="UniProtKB-EC"/>
</dbReference>
<dbReference type="CDD" id="cd01647">
    <property type="entry name" value="RT_LTR"/>
    <property type="match status" value="1"/>
</dbReference>
<dbReference type="Gene3D" id="3.10.10.10">
    <property type="entry name" value="HIV Type 1 Reverse Transcriptase, subunit A, domain 1"/>
    <property type="match status" value="1"/>
</dbReference>
<keyword evidence="11" id="KW-0863">Zinc-finger</keyword>
<dbReference type="CDD" id="cd00303">
    <property type="entry name" value="retropepsin_like"/>
    <property type="match status" value="1"/>
</dbReference>
<dbReference type="GO" id="GO:0008270">
    <property type="term" value="F:zinc ion binding"/>
    <property type="evidence" value="ECO:0007669"/>
    <property type="project" value="UniProtKB-KW"/>
</dbReference>
<keyword evidence="7" id="KW-0064">Aspartyl protease</keyword>
<keyword evidence="11" id="KW-0479">Metal-binding</keyword>
<feature type="compositionally biased region" description="Polar residues" evidence="12">
    <location>
        <begin position="435"/>
        <end position="447"/>
    </location>
</feature>
<dbReference type="Pfam" id="PF03732">
    <property type="entry name" value="Retrotrans_gag"/>
    <property type="match status" value="1"/>
</dbReference>
<reference evidence="15" key="1">
    <citation type="submission" date="2025-08" db="UniProtKB">
        <authorList>
            <consortium name="Ensembl"/>
        </authorList>
    </citation>
    <scope>IDENTIFICATION</scope>
</reference>
<dbReference type="Ensembl" id="ENSCCRT00015008138.1">
    <property type="protein sequence ID" value="ENSCCRP00015007814.1"/>
    <property type="gene ID" value="ENSCCRG00015003914.1"/>
</dbReference>
<evidence type="ECO:0000259" key="14">
    <source>
        <dbReference type="PROSITE" id="PS50878"/>
    </source>
</evidence>
<feature type="region of interest" description="Disordered" evidence="12">
    <location>
        <begin position="422"/>
        <end position="447"/>
    </location>
</feature>
<evidence type="ECO:0000256" key="10">
    <source>
        <dbReference type="ARBA" id="ARBA00023268"/>
    </source>
</evidence>
<name>A0A8C1SGQ3_CYPCA</name>
<dbReference type="FunFam" id="3.30.70.270:FF:000026">
    <property type="entry name" value="Transposon Ty3-G Gag-Pol polyprotein"/>
    <property type="match status" value="1"/>
</dbReference>
<keyword evidence="9" id="KW-0238">DNA-binding</keyword>
<evidence type="ECO:0000256" key="12">
    <source>
        <dbReference type="SAM" id="MobiDB-lite"/>
    </source>
</evidence>
<dbReference type="InterPro" id="IPR041577">
    <property type="entry name" value="RT_RNaseH_2"/>
</dbReference>
<evidence type="ECO:0000313" key="15">
    <source>
        <dbReference type="Ensembl" id="ENSCCRP00015007814.1"/>
    </source>
</evidence>
<dbReference type="GO" id="GO:0004190">
    <property type="term" value="F:aspartic-type endopeptidase activity"/>
    <property type="evidence" value="ECO:0007669"/>
    <property type="project" value="UniProtKB-KW"/>
</dbReference>
<dbReference type="PROSITE" id="PS50158">
    <property type="entry name" value="ZF_CCHC"/>
    <property type="match status" value="1"/>
</dbReference>
<feature type="compositionally biased region" description="Low complexity" evidence="12">
    <location>
        <begin position="29"/>
        <end position="44"/>
    </location>
</feature>
<dbReference type="InterPro" id="IPR000477">
    <property type="entry name" value="RT_dom"/>
</dbReference>
<evidence type="ECO:0000256" key="2">
    <source>
        <dbReference type="ARBA" id="ARBA00012180"/>
    </source>
</evidence>
<dbReference type="Gene3D" id="2.40.70.10">
    <property type="entry name" value="Acid Proteases"/>
    <property type="match status" value="1"/>
</dbReference>
<dbReference type="AlphaFoldDB" id="A0A8C1SGQ3"/>
<evidence type="ECO:0000256" key="9">
    <source>
        <dbReference type="ARBA" id="ARBA00023125"/>
    </source>
</evidence>
<dbReference type="PROSITE" id="PS50878">
    <property type="entry name" value="RT_POL"/>
    <property type="match status" value="1"/>
</dbReference>
<keyword evidence="3" id="KW-0645">Protease</keyword>
<evidence type="ECO:0000256" key="3">
    <source>
        <dbReference type="ARBA" id="ARBA00022670"/>
    </source>
</evidence>
<dbReference type="FunFam" id="3.10.20.370:FF:000003">
    <property type="entry name" value="Transposon Tf2-6 polyprotein"/>
    <property type="match status" value="1"/>
</dbReference>
<dbReference type="GO" id="GO:0016779">
    <property type="term" value="F:nucleotidyltransferase activity"/>
    <property type="evidence" value="ECO:0007669"/>
    <property type="project" value="UniProtKB-KW"/>
</dbReference>
<evidence type="ECO:0000256" key="4">
    <source>
        <dbReference type="ARBA" id="ARBA00022679"/>
    </source>
</evidence>
<evidence type="ECO:0000256" key="8">
    <source>
        <dbReference type="ARBA" id="ARBA00022759"/>
    </source>
</evidence>
<keyword evidence="5" id="KW-0548">Nucleotidyltransferase</keyword>
<dbReference type="Gene3D" id="3.30.70.270">
    <property type="match status" value="2"/>
</dbReference>
<dbReference type="Proteomes" id="UP000694700">
    <property type="component" value="Unplaced"/>
</dbReference>
<evidence type="ECO:0000256" key="1">
    <source>
        <dbReference type="ARBA" id="ARBA00010879"/>
    </source>
</evidence>